<dbReference type="Proteomes" id="UP000546244">
    <property type="component" value="Unassembled WGS sequence"/>
</dbReference>
<dbReference type="AlphaFoldDB" id="A0A7X1A3G8"/>
<dbReference type="RefSeq" id="WP_185583010.1">
    <property type="nucleotide sequence ID" value="NZ_JAARMV010000001.1"/>
</dbReference>
<keyword evidence="1" id="KW-0812">Transmembrane</keyword>
<evidence type="ECO:0000313" key="3">
    <source>
        <dbReference type="Proteomes" id="UP000546244"/>
    </source>
</evidence>
<sequence>MKKEGQNVVTCKNCGSNKVNFTGSLSSILFITGILFAGVGIWIPIFGWFVMVPIGLIVMLSSIPALFYKKKNFRCVDCKNKFTITKEQYLEYKAAIK</sequence>
<keyword evidence="1" id="KW-1133">Transmembrane helix</keyword>
<name>A0A7X1A3G8_9LIST</name>
<organism evidence="2 3">
    <name type="scientific">Listeria booriae</name>
    <dbReference type="NCBI Taxonomy" id="1552123"/>
    <lineage>
        <taxon>Bacteria</taxon>
        <taxon>Bacillati</taxon>
        <taxon>Bacillota</taxon>
        <taxon>Bacilli</taxon>
        <taxon>Bacillales</taxon>
        <taxon>Listeriaceae</taxon>
        <taxon>Listeria</taxon>
    </lineage>
</organism>
<comment type="caution">
    <text evidence="2">The sequence shown here is derived from an EMBL/GenBank/DDBJ whole genome shotgun (WGS) entry which is preliminary data.</text>
</comment>
<gene>
    <name evidence="2" type="ORF">HBP98_01015</name>
</gene>
<proteinExistence type="predicted"/>
<keyword evidence="1" id="KW-0472">Membrane</keyword>
<dbReference type="EMBL" id="JAARMV010000001">
    <property type="protein sequence ID" value="MBC2370574.1"/>
    <property type="molecule type" value="Genomic_DNA"/>
</dbReference>
<feature type="transmembrane region" description="Helical" evidence="1">
    <location>
        <begin position="21"/>
        <end position="42"/>
    </location>
</feature>
<reference evidence="2 3" key="1">
    <citation type="submission" date="2020-03" db="EMBL/GenBank/DDBJ databases">
        <title>Soil Listeria distribution.</title>
        <authorList>
            <person name="Liao J."/>
            <person name="Wiedmann M."/>
        </authorList>
    </citation>
    <scope>NUCLEOTIDE SEQUENCE [LARGE SCALE GENOMIC DNA]</scope>
    <source>
        <strain evidence="2 3">FSL L7-1850</strain>
    </source>
</reference>
<feature type="transmembrane region" description="Helical" evidence="1">
    <location>
        <begin position="48"/>
        <end position="68"/>
    </location>
</feature>
<evidence type="ECO:0000256" key="1">
    <source>
        <dbReference type="SAM" id="Phobius"/>
    </source>
</evidence>
<evidence type="ECO:0000313" key="2">
    <source>
        <dbReference type="EMBL" id="MBC2370574.1"/>
    </source>
</evidence>
<accession>A0A7X1A3G8</accession>
<protein>
    <submittedName>
        <fullName evidence="2">Uncharacterized protein</fullName>
    </submittedName>
</protein>